<dbReference type="Gene3D" id="3.50.30.30">
    <property type="match status" value="1"/>
</dbReference>
<organism evidence="5 6">
    <name type="scientific">Staurois parvus</name>
    <dbReference type="NCBI Taxonomy" id="386267"/>
    <lineage>
        <taxon>Eukaryota</taxon>
        <taxon>Metazoa</taxon>
        <taxon>Chordata</taxon>
        <taxon>Craniata</taxon>
        <taxon>Vertebrata</taxon>
        <taxon>Euteleostomi</taxon>
        <taxon>Amphibia</taxon>
        <taxon>Batrachia</taxon>
        <taxon>Anura</taxon>
        <taxon>Neobatrachia</taxon>
        <taxon>Ranoidea</taxon>
        <taxon>Ranidae</taxon>
        <taxon>Staurois</taxon>
    </lineage>
</organism>
<comment type="subcellular location">
    <subcellularLocation>
        <location evidence="1">Cell membrane</location>
        <topology evidence="1">Single-pass type II membrane protein</topology>
    </subcellularLocation>
</comment>
<dbReference type="Gene3D" id="3.40.630.10">
    <property type="entry name" value="Zn peptidases"/>
    <property type="match status" value="1"/>
</dbReference>
<dbReference type="SUPFAM" id="SSF53187">
    <property type="entry name" value="Zn-dependent exopeptidases"/>
    <property type="match status" value="1"/>
</dbReference>
<accession>A0ABN9DX61</accession>
<evidence type="ECO:0000256" key="2">
    <source>
        <dbReference type="SAM" id="MobiDB-lite"/>
    </source>
</evidence>
<dbReference type="Proteomes" id="UP001162483">
    <property type="component" value="Unassembled WGS sequence"/>
</dbReference>
<protein>
    <recommendedName>
        <fullName evidence="7">Transferrin receptor protein 1</fullName>
    </recommendedName>
</protein>
<dbReference type="InterPro" id="IPR039373">
    <property type="entry name" value="Peptidase_M28B"/>
</dbReference>
<dbReference type="EMBL" id="CATNWA010014888">
    <property type="protein sequence ID" value="CAI9577088.1"/>
    <property type="molecule type" value="Genomic_DNA"/>
</dbReference>
<feature type="region of interest" description="Disordered" evidence="2">
    <location>
        <begin position="1"/>
        <end position="24"/>
    </location>
</feature>
<name>A0ABN9DX61_9NEOB</name>
<evidence type="ECO:0000313" key="6">
    <source>
        <dbReference type="Proteomes" id="UP001162483"/>
    </source>
</evidence>
<dbReference type="Pfam" id="PF02225">
    <property type="entry name" value="PA"/>
    <property type="match status" value="1"/>
</dbReference>
<gene>
    <name evidence="5" type="ORF">SPARVUS_LOCUS8625477</name>
</gene>
<dbReference type="PANTHER" id="PTHR10404">
    <property type="entry name" value="N-ACETYLATED-ALPHA-LINKED ACIDIC DIPEPTIDASE"/>
    <property type="match status" value="1"/>
</dbReference>
<dbReference type="InterPro" id="IPR046450">
    <property type="entry name" value="PA_dom_sf"/>
</dbReference>
<feature type="domain" description="Peptidase M28" evidence="4">
    <location>
        <begin position="253"/>
        <end position="386"/>
    </location>
</feature>
<evidence type="ECO:0000256" key="1">
    <source>
        <dbReference type="ARBA" id="ARBA00004401"/>
    </source>
</evidence>
<dbReference type="InterPro" id="IPR007484">
    <property type="entry name" value="Peptidase_M28"/>
</dbReference>
<feature type="non-terminal residue" evidence="5">
    <location>
        <position position="1"/>
    </location>
</feature>
<dbReference type="PANTHER" id="PTHR10404:SF33">
    <property type="entry name" value="TRANSFERRIN RECEPTOR PROTEIN 2"/>
    <property type="match status" value="1"/>
</dbReference>
<evidence type="ECO:0000259" key="4">
    <source>
        <dbReference type="Pfam" id="PF04389"/>
    </source>
</evidence>
<proteinExistence type="predicted"/>
<feature type="domain" description="PA" evidence="3">
    <location>
        <begin position="94"/>
        <end position="152"/>
    </location>
</feature>
<dbReference type="Pfam" id="PF04389">
    <property type="entry name" value="Peptidase_M28"/>
    <property type="match status" value="1"/>
</dbReference>
<dbReference type="InterPro" id="IPR003137">
    <property type="entry name" value="PA_domain"/>
</dbReference>
<evidence type="ECO:0000259" key="3">
    <source>
        <dbReference type="Pfam" id="PF02225"/>
    </source>
</evidence>
<evidence type="ECO:0000313" key="5">
    <source>
        <dbReference type="EMBL" id="CAI9577088.1"/>
    </source>
</evidence>
<keyword evidence="6" id="KW-1185">Reference proteome</keyword>
<sequence>GQQIESTVRRLSRSPHPAGSSENQKLADDILQQFRTYTLDHTWVESHYAKLQFPDRTRPNRLQIIGADNKLIEDFQFKDQDAYCPYSAVGSVKAGLVYVNYGRKEDFESLRTWGVNVTDNLVIVKTGYITFAEKVYNAERAGATGVLIFTDMLDAAVYGHVHLGTGDPETPGFPSFNHTQFPPFKSSGLPKIPAQPIDKTTALSLLSKLKGREAPSDWRNPAFPSHDMGPIMTDGHVVQLEVNNLERSVELVNVFGSITGRFEPEHYIVVGAQRDSWGPGAAKSGVGTAILLELMRSMTMMVQSGFQPRRSILFVSWDGGDFGSIGATEWLEGYLSMLHLKAATYMSLDTPLLGDEKFVAKSSPMFRTLIENIIKQVDNPRQSKQSIYENAKSYGNRKSEVFAPLAMGYGQLCLHCLCRSSCAGVLICGAIKPIQVSGHQDGHV</sequence>
<evidence type="ECO:0008006" key="7">
    <source>
        <dbReference type="Google" id="ProtNLM"/>
    </source>
</evidence>
<comment type="caution">
    <text evidence="5">The sequence shown here is derived from an EMBL/GenBank/DDBJ whole genome shotgun (WGS) entry which is preliminary data.</text>
</comment>
<dbReference type="SUPFAM" id="SSF52025">
    <property type="entry name" value="PA domain"/>
    <property type="match status" value="1"/>
</dbReference>
<reference evidence="5" key="1">
    <citation type="submission" date="2023-05" db="EMBL/GenBank/DDBJ databases">
        <authorList>
            <person name="Stuckert A."/>
        </authorList>
    </citation>
    <scope>NUCLEOTIDE SEQUENCE</scope>
</reference>